<evidence type="ECO:0000313" key="2">
    <source>
        <dbReference type="EMBL" id="AMW12575.1"/>
    </source>
</evidence>
<protein>
    <recommendedName>
        <fullName evidence="4">Peptidase M23</fullName>
    </recommendedName>
</protein>
<evidence type="ECO:0000256" key="1">
    <source>
        <dbReference type="SAM" id="SignalP"/>
    </source>
</evidence>
<evidence type="ECO:0000313" key="3">
    <source>
        <dbReference type="Proteomes" id="UP000076096"/>
    </source>
</evidence>
<reference evidence="3" key="1">
    <citation type="submission" date="2016-04" db="EMBL/GenBank/DDBJ databases">
        <authorList>
            <person name="Zhang B."/>
        </authorList>
    </citation>
    <scope>NUCLEOTIDE SEQUENCE [LARGE SCALE GENOMIC DNA]</scope>
    <source>
        <strain evidence="3">S10</strain>
    </source>
</reference>
<dbReference type="EMBL" id="CP015098">
    <property type="protein sequence ID" value="AMW12575.1"/>
    <property type="molecule type" value="Genomic_DNA"/>
</dbReference>
<keyword evidence="3" id="KW-1185">Reference proteome</keyword>
<sequence length="154" mass="16705">MKRKLTLVAAATVVMGAFVTPSAHANTGFENQMSPEACQKSQAASDFKYAIYYNSNYGGAYRNIGYSVWDFADERIGGAPQGGTQPLKFCHGGNGNLQGIKNNAASVKNKHSTYYAVTYYNSGYKGSADWSSPRSQTNLSVTKNENASFAWQTL</sequence>
<proteinExistence type="predicted"/>
<feature type="chain" id="PRO_5007507335" description="Peptidase M23" evidence="1">
    <location>
        <begin position="26"/>
        <end position="154"/>
    </location>
</feature>
<gene>
    <name evidence="2" type="ORF">A4E84_25680</name>
</gene>
<dbReference type="KEGG" id="stsi:A4E84_25680"/>
<dbReference type="RefSeq" id="WP_062928804.1">
    <property type="nucleotide sequence ID" value="NZ_CP015098.1"/>
</dbReference>
<evidence type="ECO:0008006" key="4">
    <source>
        <dbReference type="Google" id="ProtNLM"/>
    </source>
</evidence>
<feature type="signal peptide" evidence="1">
    <location>
        <begin position="1"/>
        <end position="25"/>
    </location>
</feature>
<name>A0A143C6I5_9ACTN</name>
<accession>A0A143C6I5</accession>
<dbReference type="Proteomes" id="UP000076096">
    <property type="component" value="Chromosome"/>
</dbReference>
<dbReference type="AlphaFoldDB" id="A0A143C6I5"/>
<organism evidence="2 3">
    <name type="scientific">Streptomyces qaidamensis</name>
    <dbReference type="NCBI Taxonomy" id="1783515"/>
    <lineage>
        <taxon>Bacteria</taxon>
        <taxon>Bacillati</taxon>
        <taxon>Actinomycetota</taxon>
        <taxon>Actinomycetes</taxon>
        <taxon>Kitasatosporales</taxon>
        <taxon>Streptomycetaceae</taxon>
        <taxon>Streptomyces</taxon>
        <taxon>Streptomyces aurantiacus group</taxon>
    </lineage>
</organism>
<dbReference type="STRING" id="1783515.A4E84_25680"/>
<keyword evidence="1" id="KW-0732">Signal</keyword>